<feature type="domain" description="OmpR/PhoB-type" evidence="7">
    <location>
        <begin position="1"/>
        <end position="93"/>
    </location>
</feature>
<evidence type="ECO:0000313" key="8">
    <source>
        <dbReference type="EMBL" id="TWF84553.1"/>
    </source>
</evidence>
<evidence type="ECO:0000256" key="3">
    <source>
        <dbReference type="ARBA" id="ARBA00023015"/>
    </source>
</evidence>
<dbReference type="InterPro" id="IPR051677">
    <property type="entry name" value="AfsR-DnrI-RedD_regulator"/>
</dbReference>
<gene>
    <name evidence="8" type="ORF">FHX78_111488</name>
</gene>
<dbReference type="Pfam" id="PF00486">
    <property type="entry name" value="Trans_reg_C"/>
    <property type="match status" value="1"/>
</dbReference>
<keyword evidence="2" id="KW-0902">Two-component regulatory system</keyword>
<sequence>MLVHLLGPLRVLCDGKEVPLGGRRTKIVLAVLALEVNWVVPIDDLVDAVWGGSPPASARTQIRICISTMRRGFAAAGPAGLIETHPQGYRLCLDENQLDASVFDARVRRARTLTEAGLTEEAVHTLRRALSLWTGPALSGLSGGPVESGARRLEEARLRATEERIRLDLELGRHQDLIGELMQLTAEHPYREHLHAQLMLALYRSQRTAEALEVYRGIRSTLVEELGIEPGPELGELEQAILLGTERNQPVRGVA</sequence>
<dbReference type="SUPFAM" id="SSF48452">
    <property type="entry name" value="TPR-like"/>
    <property type="match status" value="1"/>
</dbReference>
<dbReference type="SMART" id="SM01043">
    <property type="entry name" value="BTAD"/>
    <property type="match status" value="1"/>
</dbReference>
<dbReference type="InterPro" id="IPR001867">
    <property type="entry name" value="OmpR/PhoB-type_DNA-bd"/>
</dbReference>
<dbReference type="PANTHER" id="PTHR35807">
    <property type="entry name" value="TRANSCRIPTIONAL REGULATOR REDD-RELATED"/>
    <property type="match status" value="1"/>
</dbReference>
<dbReference type="GO" id="GO:0006355">
    <property type="term" value="P:regulation of DNA-templated transcription"/>
    <property type="evidence" value="ECO:0007669"/>
    <property type="project" value="InterPro"/>
</dbReference>
<evidence type="ECO:0000256" key="1">
    <source>
        <dbReference type="ARBA" id="ARBA00005820"/>
    </source>
</evidence>
<dbReference type="Proteomes" id="UP000316603">
    <property type="component" value="Unassembled WGS sequence"/>
</dbReference>
<dbReference type="Gene3D" id="1.10.10.10">
    <property type="entry name" value="Winged helix-like DNA-binding domain superfamily/Winged helix DNA-binding domain"/>
    <property type="match status" value="1"/>
</dbReference>
<dbReference type="SMART" id="SM00862">
    <property type="entry name" value="Trans_reg_C"/>
    <property type="match status" value="1"/>
</dbReference>
<comment type="caution">
    <text evidence="8">The sequence shown here is derived from an EMBL/GenBank/DDBJ whole genome shotgun (WGS) entry which is preliminary data.</text>
</comment>
<dbReference type="PANTHER" id="PTHR35807:SF1">
    <property type="entry name" value="TRANSCRIPTIONAL REGULATOR REDD"/>
    <property type="match status" value="1"/>
</dbReference>
<evidence type="ECO:0000259" key="7">
    <source>
        <dbReference type="PROSITE" id="PS51755"/>
    </source>
</evidence>
<dbReference type="GO" id="GO:0000160">
    <property type="term" value="P:phosphorelay signal transduction system"/>
    <property type="evidence" value="ECO:0007669"/>
    <property type="project" value="UniProtKB-KW"/>
</dbReference>
<dbReference type="EMBL" id="VIWV01000001">
    <property type="protein sequence ID" value="TWF84553.1"/>
    <property type="molecule type" value="Genomic_DNA"/>
</dbReference>
<dbReference type="SUPFAM" id="SSF46894">
    <property type="entry name" value="C-terminal effector domain of the bipartite response regulators"/>
    <property type="match status" value="1"/>
</dbReference>
<keyword evidence="9" id="KW-1185">Reference proteome</keyword>
<reference evidence="8 9" key="1">
    <citation type="submission" date="2019-06" db="EMBL/GenBank/DDBJ databases">
        <title>Sequencing the genomes of 1000 actinobacteria strains.</title>
        <authorList>
            <person name="Klenk H.-P."/>
        </authorList>
    </citation>
    <scope>NUCLEOTIDE SEQUENCE [LARGE SCALE GENOMIC DNA]</scope>
    <source>
        <strain evidence="8 9">DSM 41695</strain>
    </source>
</reference>
<dbReference type="Pfam" id="PF03704">
    <property type="entry name" value="BTAD"/>
    <property type="match status" value="1"/>
</dbReference>
<evidence type="ECO:0000256" key="6">
    <source>
        <dbReference type="PROSITE-ProRule" id="PRU01091"/>
    </source>
</evidence>
<keyword evidence="3" id="KW-0805">Transcription regulation</keyword>
<dbReference type="RefSeq" id="WP_145866663.1">
    <property type="nucleotide sequence ID" value="NZ_BNCE01000005.1"/>
</dbReference>
<dbReference type="InterPro" id="IPR011990">
    <property type="entry name" value="TPR-like_helical_dom_sf"/>
</dbReference>
<dbReference type="PROSITE" id="PS51755">
    <property type="entry name" value="OMPR_PHOB"/>
    <property type="match status" value="1"/>
</dbReference>
<evidence type="ECO:0000313" key="9">
    <source>
        <dbReference type="Proteomes" id="UP000316603"/>
    </source>
</evidence>
<feature type="DNA-binding region" description="OmpR/PhoB-type" evidence="6">
    <location>
        <begin position="1"/>
        <end position="93"/>
    </location>
</feature>
<keyword evidence="4 6" id="KW-0238">DNA-binding</keyword>
<protein>
    <submittedName>
        <fullName evidence="8">DNA-binding SARP family transcriptional activator</fullName>
    </submittedName>
</protein>
<dbReference type="Gene3D" id="1.25.40.10">
    <property type="entry name" value="Tetratricopeptide repeat domain"/>
    <property type="match status" value="1"/>
</dbReference>
<evidence type="ECO:0000256" key="5">
    <source>
        <dbReference type="ARBA" id="ARBA00023163"/>
    </source>
</evidence>
<comment type="similarity">
    <text evidence="1">Belongs to the AfsR/DnrI/RedD regulatory family.</text>
</comment>
<accession>A0A561TBW3</accession>
<keyword evidence="5" id="KW-0804">Transcription</keyword>
<dbReference type="InterPro" id="IPR036388">
    <property type="entry name" value="WH-like_DNA-bd_sf"/>
</dbReference>
<name>A0A561TBW3_9ACTN</name>
<proteinExistence type="inferred from homology"/>
<organism evidence="8 9">
    <name type="scientific">Streptomyces capillispiralis</name>
    <dbReference type="NCBI Taxonomy" id="68182"/>
    <lineage>
        <taxon>Bacteria</taxon>
        <taxon>Bacillati</taxon>
        <taxon>Actinomycetota</taxon>
        <taxon>Actinomycetes</taxon>
        <taxon>Kitasatosporales</taxon>
        <taxon>Streptomycetaceae</taxon>
        <taxon>Streptomyces</taxon>
    </lineage>
</organism>
<dbReference type="InterPro" id="IPR016032">
    <property type="entry name" value="Sig_transdc_resp-reg_C-effctor"/>
</dbReference>
<dbReference type="GO" id="GO:0003677">
    <property type="term" value="F:DNA binding"/>
    <property type="evidence" value="ECO:0007669"/>
    <property type="project" value="UniProtKB-UniRule"/>
</dbReference>
<dbReference type="AlphaFoldDB" id="A0A561TBW3"/>
<evidence type="ECO:0000256" key="2">
    <source>
        <dbReference type="ARBA" id="ARBA00023012"/>
    </source>
</evidence>
<evidence type="ECO:0000256" key="4">
    <source>
        <dbReference type="ARBA" id="ARBA00023125"/>
    </source>
</evidence>
<dbReference type="InterPro" id="IPR005158">
    <property type="entry name" value="BTAD"/>
</dbReference>
<dbReference type="CDD" id="cd15831">
    <property type="entry name" value="BTAD"/>
    <property type="match status" value="1"/>
</dbReference>
<dbReference type="OrthoDB" id="4336084at2"/>